<dbReference type="HOGENOM" id="CLU_2874374_0_0_1"/>
<protein>
    <recommendedName>
        <fullName evidence="2">Endonuclease/exonuclease/phosphatase domain-containing protein</fullName>
    </recommendedName>
</protein>
<reference evidence="1" key="1">
    <citation type="journal article" date="2011" name="Proc. Natl. Acad. Sci. U.S.A.">
        <title>The genome of the fire ant Solenopsis invicta.</title>
        <authorList>
            <person name="Wurm Y."/>
            <person name="Wang J."/>
            <person name="Riba-Grognuz O."/>
            <person name="Corona M."/>
            <person name="Nygaard S."/>
            <person name="Hunt B.G."/>
            <person name="Ingram K.K."/>
            <person name="Falquet L."/>
            <person name="Nipitwattanaphon M."/>
            <person name="Gotzek D."/>
            <person name="Dijkstra M.B."/>
            <person name="Oettler J."/>
            <person name="Comtesse F."/>
            <person name="Shih C.J."/>
            <person name="Wu W.J."/>
            <person name="Yang C.C."/>
            <person name="Thomas J."/>
            <person name="Beaudoing E."/>
            <person name="Pradervand S."/>
            <person name="Flegel V."/>
            <person name="Cook E.D."/>
            <person name="Fabbretti R."/>
            <person name="Stockinger H."/>
            <person name="Long L."/>
            <person name="Farmerie W.G."/>
            <person name="Oakey J."/>
            <person name="Boomsma J.J."/>
            <person name="Pamilo P."/>
            <person name="Yi S.V."/>
            <person name="Heinze J."/>
            <person name="Goodisman M.A."/>
            <person name="Farinelli L."/>
            <person name="Harshman K."/>
            <person name="Hulo N."/>
            <person name="Cerutti L."/>
            <person name="Xenarios I."/>
            <person name="Shoemaker D."/>
            <person name="Keller L."/>
        </authorList>
    </citation>
    <scope>NUCLEOTIDE SEQUENCE [LARGE SCALE GENOMIC DNA]</scope>
</reference>
<sequence length="64" mass="7644">EKLKKLGREENREILLIGRDFNARAREEGEIIVYMEEEEEARKSKDKKINKEGRKLLEKIEKEG</sequence>
<dbReference type="Gene3D" id="3.60.10.10">
    <property type="entry name" value="Endonuclease/exonuclease/phosphatase"/>
    <property type="match status" value="1"/>
</dbReference>
<feature type="non-terminal residue" evidence="1">
    <location>
        <position position="64"/>
    </location>
</feature>
<feature type="non-terminal residue" evidence="1">
    <location>
        <position position="1"/>
    </location>
</feature>
<gene>
    <name evidence="1" type="ORF">SINV_07025</name>
</gene>
<evidence type="ECO:0008006" key="2">
    <source>
        <dbReference type="Google" id="ProtNLM"/>
    </source>
</evidence>
<organism>
    <name type="scientific">Solenopsis invicta</name>
    <name type="common">Red imported fire ant</name>
    <name type="synonym">Solenopsis wagneri</name>
    <dbReference type="NCBI Taxonomy" id="13686"/>
    <lineage>
        <taxon>Eukaryota</taxon>
        <taxon>Metazoa</taxon>
        <taxon>Ecdysozoa</taxon>
        <taxon>Arthropoda</taxon>
        <taxon>Hexapoda</taxon>
        <taxon>Insecta</taxon>
        <taxon>Pterygota</taxon>
        <taxon>Neoptera</taxon>
        <taxon>Endopterygota</taxon>
        <taxon>Hymenoptera</taxon>
        <taxon>Apocrita</taxon>
        <taxon>Aculeata</taxon>
        <taxon>Formicoidea</taxon>
        <taxon>Formicidae</taxon>
        <taxon>Myrmicinae</taxon>
        <taxon>Solenopsis</taxon>
    </lineage>
</organism>
<dbReference type="InterPro" id="IPR036691">
    <property type="entry name" value="Endo/exonu/phosph_ase_sf"/>
</dbReference>
<dbReference type="AlphaFoldDB" id="E9IS79"/>
<evidence type="ECO:0000313" key="1">
    <source>
        <dbReference type="EMBL" id="EFZ16575.1"/>
    </source>
</evidence>
<name>E9IS79_SOLIN</name>
<proteinExistence type="predicted"/>
<dbReference type="EMBL" id="GL765304">
    <property type="protein sequence ID" value="EFZ16575.1"/>
    <property type="molecule type" value="Genomic_DNA"/>
</dbReference>
<accession>E9IS79</accession>